<evidence type="ECO:0000313" key="3">
    <source>
        <dbReference type="EMBL" id="QFG74333.1"/>
    </source>
</evidence>
<protein>
    <recommendedName>
        <fullName evidence="4">CDAN1-interacting nuclease 1</fullName>
    </recommendedName>
</protein>
<proteinExistence type="predicted"/>
<evidence type="ECO:0008006" key="4">
    <source>
        <dbReference type="Google" id="ProtNLM"/>
    </source>
</evidence>
<comment type="subcellular location">
    <subcellularLocation>
        <location evidence="1">Cytoplasm</location>
    </subcellularLocation>
</comment>
<keyword evidence="2" id="KW-0963">Cytoplasm</keyword>
<evidence type="ECO:0000256" key="2">
    <source>
        <dbReference type="ARBA" id="ARBA00022490"/>
    </source>
</evidence>
<dbReference type="PANTHER" id="PTHR31661:SF1">
    <property type="entry name" value="CDAN1-INTERACTING NUCLEASE 1"/>
    <property type="match status" value="1"/>
</dbReference>
<dbReference type="Pfam" id="PF14811">
    <property type="entry name" value="TPD"/>
    <property type="match status" value="1"/>
</dbReference>
<name>A0A5J6VKD1_9VIRU</name>
<dbReference type="PANTHER" id="PTHR31661">
    <property type="entry name" value="SIMILAR TO CDNA SEQUENCE BC052040"/>
    <property type="match status" value="1"/>
</dbReference>
<dbReference type="InterPro" id="IPR029404">
    <property type="entry name" value="CDIN1"/>
</dbReference>
<accession>A0A5J6VKD1</accession>
<dbReference type="EMBL" id="MN448286">
    <property type="protein sequence ID" value="QFG74333.1"/>
    <property type="molecule type" value="Genomic_DNA"/>
</dbReference>
<sequence>MKTYNISFIRISKKFQDDLKNNILNNITFNKLSDDDLNKMYKQYNIDKNIILSYRNQLLKDYTVFNHYKITDNITKIIRDYNNNILKLSAKYKFSPMSIMRIIIKKKYPHLKLSKETLNNLDSEDKDQLLLAEKNDIVSNLFQYEQQKKADEYENDIAIFLNTNDVRYKTQEQLIEDQKKTKGYAYATPDFLLDEKIIINNHMIKWIEVKNFYGTNVRFIKKKIQKQIDKYHKIWGFGCLVFRYGIYENLKYENCITIAFDNTNLN</sequence>
<organism evidence="3">
    <name type="scientific">Megaviridae environmental sample</name>
    <dbReference type="NCBI Taxonomy" id="1737588"/>
    <lineage>
        <taxon>Viruses</taxon>
        <taxon>Varidnaviria</taxon>
        <taxon>Bamfordvirae</taxon>
        <taxon>Nucleocytoviricota</taxon>
        <taxon>Megaviricetes</taxon>
        <taxon>Imitervirales</taxon>
        <taxon>Mimiviridae</taxon>
        <taxon>environmental samples</taxon>
    </lineage>
</organism>
<reference evidence="3" key="1">
    <citation type="journal article" date="2019" name="Philos. Trans. R. Soc. Lond., B, Biol. Sci.">
        <title>Targeted metagenomic recovery of four divergent viruses reveals shared and distinctive characteristics of giant viruses of marine eukaryotes.</title>
        <authorList>
            <person name="Needham D.M."/>
            <person name="Poirier C."/>
            <person name="Hehenberger E."/>
            <person name="Jimenez V."/>
            <person name="Swalwell J.E."/>
            <person name="Santoro A.E."/>
            <person name="Worden A.Z."/>
        </authorList>
    </citation>
    <scope>NUCLEOTIDE SEQUENCE</scope>
    <source>
        <strain evidence="3">MPacV-611</strain>
    </source>
</reference>
<evidence type="ECO:0000256" key="1">
    <source>
        <dbReference type="ARBA" id="ARBA00004496"/>
    </source>
</evidence>